<gene>
    <name evidence="6" type="ORF">CANTEDRAFT_115993</name>
</gene>
<sequence length="268" mass="28185">MVDFNVQGKVAVVTGGTRGLGLYCAEAFVLNGASAVVISSRKQKACDESKKYLEKLAADNGKTCRVIGIAADVSKESDCNLLFEETSKHFKKVDILVANAGATWGAPIGDHPISAMHKVLALNVVGVFNCIQLFTPLLEEAGTPEDPARVVIMSSVASIVSLDAAGVYGYTASKAGVSHMGKSLALQLGPRNITVNSLAPGYFPTKMANGLIEVAGDILVDTNPRRRLGEKEDIQSAILFLCSKQSNYINGVVLPLDGGTHLAPGARL</sequence>
<dbReference type="SMART" id="SM00822">
    <property type="entry name" value="PKS_KR"/>
    <property type="match status" value="1"/>
</dbReference>
<dbReference type="EMBL" id="GL996528">
    <property type="protein sequence ID" value="EGV60965.1"/>
    <property type="molecule type" value="Genomic_DNA"/>
</dbReference>
<evidence type="ECO:0000313" key="7">
    <source>
        <dbReference type="Proteomes" id="UP000000707"/>
    </source>
</evidence>
<evidence type="ECO:0000313" key="6">
    <source>
        <dbReference type="EMBL" id="EGV60966.1"/>
    </source>
</evidence>
<dbReference type="InterPro" id="IPR020904">
    <property type="entry name" value="Sc_DH/Rdtase_CS"/>
</dbReference>
<dbReference type="OrthoDB" id="294295at2759"/>
<reference evidence="6 7" key="1">
    <citation type="journal article" date="2011" name="Proc. Natl. Acad. Sci. U.S.A.">
        <title>Comparative genomics of xylose-fermenting fungi for enhanced biofuel production.</title>
        <authorList>
            <person name="Wohlbach D.J."/>
            <person name="Kuo A."/>
            <person name="Sato T.K."/>
            <person name="Potts K.M."/>
            <person name="Salamov A.A."/>
            <person name="LaButti K.M."/>
            <person name="Sun H."/>
            <person name="Clum A."/>
            <person name="Pangilinan J.L."/>
            <person name="Lindquist E.A."/>
            <person name="Lucas S."/>
            <person name="Lapidus A."/>
            <person name="Jin M."/>
            <person name="Gunawan C."/>
            <person name="Balan V."/>
            <person name="Dale B.E."/>
            <person name="Jeffries T.W."/>
            <person name="Zinkel R."/>
            <person name="Barry K.W."/>
            <person name="Grigoriev I.V."/>
            <person name="Gasch A.P."/>
        </authorList>
    </citation>
    <scope>NUCLEOTIDE SEQUENCE [LARGE SCALE GENOMIC DNA]</scope>
    <source>
        <strain evidence="6">ATCC 10573</strain>
        <strain evidence="7">ATCC 10573 / BCRC 21748 / CBS 615 / JCM 9827 / NBRC 10315 / NRRL Y-1498 / VKM Y-70</strain>
    </source>
</reference>
<dbReference type="RefSeq" id="XP_006690180.1">
    <property type="nucleotide sequence ID" value="XM_006690117.1"/>
</dbReference>
<evidence type="ECO:0000256" key="1">
    <source>
        <dbReference type="ARBA" id="ARBA00006484"/>
    </source>
</evidence>
<dbReference type="Pfam" id="PF13561">
    <property type="entry name" value="adh_short_C2"/>
    <property type="match status" value="1"/>
</dbReference>
<dbReference type="PROSITE" id="PS00061">
    <property type="entry name" value="ADH_SHORT"/>
    <property type="match status" value="1"/>
</dbReference>
<evidence type="ECO:0000259" key="4">
    <source>
        <dbReference type="SMART" id="SM00822"/>
    </source>
</evidence>
<evidence type="ECO:0000313" key="5">
    <source>
        <dbReference type="EMBL" id="EGV60965.1"/>
    </source>
</evidence>
<dbReference type="EMBL" id="GL996528">
    <property type="protein sequence ID" value="EGV60966.1"/>
    <property type="molecule type" value="Genomic_DNA"/>
</dbReference>
<dbReference type="InterPro" id="IPR057326">
    <property type="entry name" value="KR_dom"/>
</dbReference>
<dbReference type="Gene3D" id="3.40.50.720">
    <property type="entry name" value="NAD(P)-binding Rossmann-like Domain"/>
    <property type="match status" value="1"/>
</dbReference>
<dbReference type="InterPro" id="IPR052178">
    <property type="entry name" value="Sec_Metab_Biosynth_SDR"/>
</dbReference>
<comment type="similarity">
    <text evidence="1">Belongs to the short-chain dehydrogenases/reductases (SDR) family.</text>
</comment>
<dbReference type="FunFam" id="3.40.50.720:FF:000084">
    <property type="entry name" value="Short-chain dehydrogenase reductase"/>
    <property type="match status" value="1"/>
</dbReference>
<dbReference type="SUPFAM" id="SSF51735">
    <property type="entry name" value="NAD(P)-binding Rossmann-fold domains"/>
    <property type="match status" value="1"/>
</dbReference>
<dbReference type="Proteomes" id="UP000000707">
    <property type="component" value="Unassembled WGS sequence"/>
</dbReference>
<dbReference type="AlphaFoldDB" id="G3BEY6"/>
<dbReference type="InterPro" id="IPR036291">
    <property type="entry name" value="NAD(P)-bd_dom_sf"/>
</dbReference>
<name>G3BEY6_CANTC</name>
<dbReference type="KEGG" id="cten:18248115"/>
<dbReference type="InterPro" id="IPR002347">
    <property type="entry name" value="SDR_fam"/>
</dbReference>
<accession>G3BEY6</accession>
<keyword evidence="3" id="KW-0560">Oxidoreductase</keyword>
<evidence type="ECO:0000256" key="2">
    <source>
        <dbReference type="ARBA" id="ARBA00022857"/>
    </source>
</evidence>
<protein>
    <submittedName>
        <fullName evidence="5">NAD(P)-binding protein</fullName>
    </submittedName>
</protein>
<dbReference type="STRING" id="590646.G3BEY6"/>
<dbReference type="PRINTS" id="PR00081">
    <property type="entry name" value="GDHRDH"/>
</dbReference>
<evidence type="ECO:0000256" key="3">
    <source>
        <dbReference type="ARBA" id="ARBA00023002"/>
    </source>
</evidence>
<keyword evidence="7" id="KW-1185">Reference proteome</keyword>
<dbReference type="GeneID" id="18248115"/>
<organism evidence="7">
    <name type="scientific">Candida tenuis (strain ATCC 10573 / BCRC 21748 / CBS 615 / JCM 9827 / NBRC 10315 / NRRL Y-1498 / VKM Y-70)</name>
    <name type="common">Yeast</name>
    <name type="synonym">Yamadazyma tenuis</name>
    <dbReference type="NCBI Taxonomy" id="590646"/>
    <lineage>
        <taxon>Eukaryota</taxon>
        <taxon>Fungi</taxon>
        <taxon>Dikarya</taxon>
        <taxon>Ascomycota</taxon>
        <taxon>Saccharomycotina</taxon>
        <taxon>Pichiomycetes</taxon>
        <taxon>Debaryomycetaceae</taxon>
        <taxon>Yamadazyma</taxon>
    </lineage>
</organism>
<dbReference type="PANTHER" id="PTHR43618">
    <property type="entry name" value="7-ALPHA-HYDROXYSTEROID DEHYDROGENASE"/>
    <property type="match status" value="1"/>
</dbReference>
<dbReference type="PANTHER" id="PTHR43618:SF12">
    <property type="entry name" value="OXIDOREDUCTASE, SHORT-CHAIN DEHYDROGENASE_REDUCTASE FAMILY (AFU_ORTHOLOGUE AFUA_1G14540)"/>
    <property type="match status" value="1"/>
</dbReference>
<dbReference type="eggNOG" id="KOG0725">
    <property type="taxonomic scope" value="Eukaryota"/>
</dbReference>
<keyword evidence="2" id="KW-0521">NADP</keyword>
<dbReference type="GO" id="GO:0016491">
    <property type="term" value="F:oxidoreductase activity"/>
    <property type="evidence" value="ECO:0007669"/>
    <property type="project" value="UniProtKB-KW"/>
</dbReference>
<proteinExistence type="inferred from homology"/>
<dbReference type="PRINTS" id="PR00080">
    <property type="entry name" value="SDRFAMILY"/>
</dbReference>
<feature type="domain" description="Ketoreductase" evidence="4">
    <location>
        <begin position="9"/>
        <end position="201"/>
    </location>
</feature>
<dbReference type="HOGENOM" id="CLU_010194_1_1_1"/>